<comment type="caution">
    <text evidence="1">The sequence shown here is derived from an EMBL/GenBank/DDBJ whole genome shotgun (WGS) entry which is preliminary data.</text>
</comment>
<protein>
    <submittedName>
        <fullName evidence="1">Uncharacterized protein</fullName>
    </submittedName>
</protein>
<name>A0ABQ5MW49_9MICC</name>
<dbReference type="EMBL" id="BRVS01000013">
    <property type="protein sequence ID" value="GLB68221.1"/>
    <property type="molecule type" value="Genomic_DNA"/>
</dbReference>
<gene>
    <name evidence="1" type="ORF">AHIS1636_26630</name>
</gene>
<organism evidence="1 2">
    <name type="scientific">Arthrobacter mangrovi</name>
    <dbReference type="NCBI Taxonomy" id="2966350"/>
    <lineage>
        <taxon>Bacteria</taxon>
        <taxon>Bacillati</taxon>
        <taxon>Actinomycetota</taxon>
        <taxon>Actinomycetes</taxon>
        <taxon>Micrococcales</taxon>
        <taxon>Micrococcaceae</taxon>
        <taxon>Arthrobacter</taxon>
    </lineage>
</organism>
<evidence type="ECO:0000313" key="2">
    <source>
        <dbReference type="Proteomes" id="UP001209654"/>
    </source>
</evidence>
<proteinExistence type="predicted"/>
<reference evidence="1 2" key="1">
    <citation type="journal article" date="2023" name="Int. J. Syst. Evol. Microbiol.">
        <title>Arthrobacter mangrovi sp. nov., an actinobacterium isolated from the rhizosphere of a mangrove.</title>
        <authorList>
            <person name="Hamada M."/>
            <person name="Saitou S."/>
            <person name="Enomoto N."/>
            <person name="Nanri K."/>
            <person name="Hidaka K."/>
            <person name="Miura T."/>
            <person name="Tamura T."/>
        </authorList>
    </citation>
    <scope>NUCLEOTIDE SEQUENCE [LARGE SCALE GENOMIC DNA]</scope>
    <source>
        <strain evidence="1 2">NBRC 112813</strain>
    </source>
</reference>
<keyword evidence="2" id="KW-1185">Reference proteome</keyword>
<accession>A0ABQ5MW49</accession>
<evidence type="ECO:0000313" key="1">
    <source>
        <dbReference type="EMBL" id="GLB68221.1"/>
    </source>
</evidence>
<dbReference type="Proteomes" id="UP001209654">
    <property type="component" value="Unassembled WGS sequence"/>
</dbReference>
<sequence>MAEQAVPRIDAFMSVQALCADRSHDPSPALLRDSYAATVRFCCGFRHLQAAPAPPPNEATVYMPRYAQVAEACTFAALAEGYRAALQDGAAGTDEDLLGAVRRLADLVAADLATARQNYIRYLSSELGWWLERLQWVLDQAGAGLEAGGARAAAR</sequence>